<evidence type="ECO:0000256" key="3">
    <source>
        <dbReference type="ARBA" id="ARBA00022989"/>
    </source>
</evidence>
<dbReference type="Gene3D" id="1.10.287.950">
    <property type="entry name" value="Methyl-accepting chemotaxis protein"/>
    <property type="match status" value="1"/>
</dbReference>
<organism evidence="7 8">
    <name type="scientific">Auraticoccus monumenti</name>
    <dbReference type="NCBI Taxonomy" id="675864"/>
    <lineage>
        <taxon>Bacteria</taxon>
        <taxon>Bacillati</taxon>
        <taxon>Actinomycetota</taxon>
        <taxon>Actinomycetes</taxon>
        <taxon>Propionibacteriales</taxon>
        <taxon>Propionibacteriaceae</taxon>
        <taxon>Auraticoccus</taxon>
    </lineage>
</organism>
<dbReference type="STRING" id="675864.SAMN04489747_0491"/>
<dbReference type="GO" id="GO:0016020">
    <property type="term" value="C:membrane"/>
    <property type="evidence" value="ECO:0007669"/>
    <property type="project" value="UniProtKB-SubCell"/>
</dbReference>
<feature type="domain" description="ABC-2 type transporter transmembrane" evidence="6">
    <location>
        <begin position="18"/>
        <end position="170"/>
    </location>
</feature>
<evidence type="ECO:0000313" key="8">
    <source>
        <dbReference type="Proteomes" id="UP000198546"/>
    </source>
</evidence>
<keyword evidence="8" id="KW-1185">Reference proteome</keyword>
<gene>
    <name evidence="7" type="ORF">SAMN04489747_0491</name>
</gene>
<dbReference type="InterPro" id="IPR011049">
    <property type="entry name" value="Serralysin-like_metalloprot_C"/>
</dbReference>
<dbReference type="OrthoDB" id="9811483at2"/>
<feature type="transmembrane region" description="Helical" evidence="5">
    <location>
        <begin position="606"/>
        <end position="628"/>
    </location>
</feature>
<dbReference type="Pfam" id="PF12698">
    <property type="entry name" value="ABC2_membrane_3"/>
    <property type="match status" value="1"/>
</dbReference>
<evidence type="ECO:0000313" key="7">
    <source>
        <dbReference type="EMBL" id="SDD22660.1"/>
    </source>
</evidence>
<feature type="transmembrane region" description="Helical" evidence="5">
    <location>
        <begin position="674"/>
        <end position="698"/>
    </location>
</feature>
<dbReference type="InterPro" id="IPR013525">
    <property type="entry name" value="ABC2_TM"/>
</dbReference>
<dbReference type="InterPro" id="IPR023908">
    <property type="entry name" value="xxxLxxG_rpt"/>
</dbReference>
<dbReference type="InterPro" id="IPR051328">
    <property type="entry name" value="T7SS_ABC-Transporter"/>
</dbReference>
<feature type="transmembrane region" description="Helical" evidence="5">
    <location>
        <begin position="640"/>
        <end position="662"/>
    </location>
</feature>
<feature type="transmembrane region" description="Helical" evidence="5">
    <location>
        <begin position="757"/>
        <end position="776"/>
    </location>
</feature>
<dbReference type="SUPFAM" id="SSF101967">
    <property type="entry name" value="Adhesin YadA, collagen-binding domain"/>
    <property type="match status" value="1"/>
</dbReference>
<dbReference type="PANTHER" id="PTHR43077">
    <property type="entry name" value="TRANSPORT PERMEASE YVFS-RELATED"/>
    <property type="match status" value="1"/>
</dbReference>
<keyword evidence="3 5" id="KW-1133">Transmembrane helix</keyword>
<dbReference type="Proteomes" id="UP000198546">
    <property type="component" value="Chromosome i"/>
</dbReference>
<dbReference type="GO" id="GO:0140359">
    <property type="term" value="F:ABC-type transporter activity"/>
    <property type="evidence" value="ECO:0007669"/>
    <property type="project" value="InterPro"/>
</dbReference>
<accession>A0A1G6T0E7</accession>
<proteinExistence type="predicted"/>
<evidence type="ECO:0000256" key="2">
    <source>
        <dbReference type="ARBA" id="ARBA00022692"/>
    </source>
</evidence>
<dbReference type="AlphaFoldDB" id="A0A1G6T0E7"/>
<reference evidence="7 8" key="1">
    <citation type="submission" date="2016-10" db="EMBL/GenBank/DDBJ databases">
        <authorList>
            <person name="de Groot N.N."/>
        </authorList>
    </citation>
    <scope>NUCLEOTIDE SEQUENCE [LARGE SCALE GENOMIC DNA]</scope>
    <source>
        <strain evidence="7 8">MON 2.2</strain>
    </source>
</reference>
<protein>
    <submittedName>
        <fullName evidence="7">Putative membrane protein</fullName>
    </submittedName>
</protein>
<name>A0A1G6T0E7_9ACTN</name>
<dbReference type="NCBIfam" id="TIGR03061">
    <property type="entry name" value="pip_yhgE_Nterm"/>
    <property type="match status" value="1"/>
</dbReference>
<dbReference type="Gene3D" id="3.40.1710.10">
    <property type="entry name" value="abc type-2 transporter like domain"/>
    <property type="match status" value="1"/>
</dbReference>
<evidence type="ECO:0000259" key="6">
    <source>
        <dbReference type="Pfam" id="PF12698"/>
    </source>
</evidence>
<dbReference type="InterPro" id="IPR017500">
    <property type="entry name" value="Phage_infect_YhgE_N"/>
</dbReference>
<keyword evidence="2 5" id="KW-0812">Transmembrane</keyword>
<dbReference type="RefSeq" id="WP_090590302.1">
    <property type="nucleotide sequence ID" value="NZ_LT629688.1"/>
</dbReference>
<keyword evidence="4 5" id="KW-0472">Membrane</keyword>
<sequence>MLRLERANASRRVTWLSLLGLVLVPVIVAAGFLWAIWGSEDRLDRVQAAVVNLDEGVEIDGQQVPLGRQLVGGLVDSDVENFTWNLSDAEDAADGLASGRYAAVITIPENFSEAATSFGGEADEAEQATIDIRTSQVTGIADGALGQTIGQVAVQTLNSELTRTYLDNIYVGFNDIGEQFSTVADGAGDLADGAEGLSEGVTEVGDGIDGLAEGLGQLGTAGGELATGVATLASGAGQLAEGGPALASGASQLADGVSTLDENVPAVTGGAAELAEGAGEYADGIEQYTGGVDQAAAGVSELNEQLQAGLGGAELSGPSEEDLGQLTGGVDALATGAGGLASGLEDLRDGLQAPADPTDVPECPFVTPLECQAYYAGFGDGAEEVTTAVTGALGDAGTEQSLIGGATALETGAEQFGVGIGELADQLGGLSGLGDQVQQLLDGVDQLDSGLSQLSENSEQLNTGADGLASGASQLSTGLGELGEGIGQLDDGASQLSSGVGQYTAGVTAISDGLAQLSPGLTQYTQGVAQSAEGTQALADGYGELEDGASQLADGSRELADGLAEGATKIPSYDESDRENLSTVVAEPVTADGAAELLPQAGSTSLLMVLALWIGALATFLVVQAVSAGTWMSSRPSWQLALLSMAPGAAVATVQAVALTVVGQVVLDLAPVRVMQLLALLLLIGFAFVGINHALAAWLGGLGRIISVAAVVLTAAGSIISAVPALFDAIRPFLPLSPALDAVRALLTDGTGLGDQVFAVVAWLLVAICASVLAVIRERSVKPATLLRAQTA</sequence>
<dbReference type="PANTHER" id="PTHR43077:SF10">
    <property type="entry name" value="TRANSPORT PERMEASE PROTEIN"/>
    <property type="match status" value="1"/>
</dbReference>
<evidence type="ECO:0000256" key="4">
    <source>
        <dbReference type="ARBA" id="ARBA00023136"/>
    </source>
</evidence>
<evidence type="ECO:0000256" key="5">
    <source>
        <dbReference type="SAM" id="Phobius"/>
    </source>
</evidence>
<dbReference type="EMBL" id="LT629688">
    <property type="protein sequence ID" value="SDD22660.1"/>
    <property type="molecule type" value="Genomic_DNA"/>
</dbReference>
<evidence type="ECO:0000256" key="1">
    <source>
        <dbReference type="ARBA" id="ARBA00004141"/>
    </source>
</evidence>
<comment type="subcellular location">
    <subcellularLocation>
        <location evidence="1">Membrane</location>
        <topology evidence="1">Multi-pass membrane protein</topology>
    </subcellularLocation>
</comment>
<feature type="transmembrane region" description="Helical" evidence="5">
    <location>
        <begin position="705"/>
        <end position="727"/>
    </location>
</feature>
<dbReference type="NCBIfam" id="TIGR03057">
    <property type="entry name" value="xxxLxxG_by_4"/>
    <property type="match status" value="7"/>
</dbReference>
<feature type="transmembrane region" description="Helical" evidence="5">
    <location>
        <begin position="12"/>
        <end position="37"/>
    </location>
</feature>